<dbReference type="InterPro" id="IPR029752">
    <property type="entry name" value="D-isomer_DH_CS1"/>
</dbReference>
<dbReference type="InterPro" id="IPR006140">
    <property type="entry name" value="D-isomer_DH_NAD-bd"/>
</dbReference>
<dbReference type="PANTHER" id="PTHR42789:SF1">
    <property type="entry name" value="D-ISOMER SPECIFIC 2-HYDROXYACID DEHYDROGENASE FAMILY PROTEIN (AFU_ORTHOLOGUE AFUA_6G10090)"/>
    <property type="match status" value="1"/>
</dbReference>
<feature type="domain" description="D-isomer specific 2-hydroxyacid dehydrogenase catalytic" evidence="6">
    <location>
        <begin position="20"/>
        <end position="323"/>
    </location>
</feature>
<dbReference type="InterPro" id="IPR006139">
    <property type="entry name" value="D-isomer_2_OHA_DH_cat_dom"/>
</dbReference>
<reference evidence="8" key="1">
    <citation type="journal article" date="2020" name="mSystems">
        <title>Genome- and Community-Level Interaction Insights into Carbon Utilization and Element Cycling Functions of Hydrothermarchaeota in Hydrothermal Sediment.</title>
        <authorList>
            <person name="Zhou Z."/>
            <person name="Liu Y."/>
            <person name="Xu W."/>
            <person name="Pan J."/>
            <person name="Luo Z.H."/>
            <person name="Li M."/>
        </authorList>
    </citation>
    <scope>NUCLEOTIDE SEQUENCE [LARGE SCALE GENOMIC DNA]</scope>
    <source>
        <strain evidence="8">SpSt-657</strain>
    </source>
</reference>
<dbReference type="EMBL" id="DTBZ01000072">
    <property type="protein sequence ID" value="HGQ17985.1"/>
    <property type="molecule type" value="Genomic_DNA"/>
</dbReference>
<dbReference type="SUPFAM" id="SSF51735">
    <property type="entry name" value="NAD(P)-binding Rossmann-fold domains"/>
    <property type="match status" value="1"/>
</dbReference>
<evidence type="ECO:0000256" key="1">
    <source>
        <dbReference type="ARBA" id="ARBA00005854"/>
    </source>
</evidence>
<comment type="similarity">
    <text evidence="1 5">Belongs to the D-isomer specific 2-hydroxyacid dehydrogenase family.</text>
</comment>
<dbReference type="Pfam" id="PF00389">
    <property type="entry name" value="2-Hacid_dh"/>
    <property type="match status" value="1"/>
</dbReference>
<evidence type="ECO:0000259" key="7">
    <source>
        <dbReference type="Pfam" id="PF02826"/>
    </source>
</evidence>
<evidence type="ECO:0000256" key="2">
    <source>
        <dbReference type="ARBA" id="ARBA00022605"/>
    </source>
</evidence>
<sequence>MGIRIGIVNSKSFGVYTNAIDRLAKVGEVIKIDVPKNTRGIELAEKLRGIHFIIASVTPLYDREFFENNDDVVMIVRHGIGYDNIDVKAAEEHGVIVARVPGWREREAVAELTIALMLAALRKVVEASNSVKSGRWHERAKYVGRELPSLTVGIIGFGNIGSRVAGILVNGFNAKVVVYDPYVSRAYVERLGCLYVEKLDDLLGQSDIITLHTILTEETKYMINREAFEKMKDGVIIVNTARGELIDTSALIEYIEKGKVAAAALDVVEGEPIDEKHQLLKYSNVIITPHIGAYTYESLIGMDEAVVEAIECYINNKPIDGIVVMPRRRRVLKI</sequence>
<dbReference type="InterPro" id="IPR029753">
    <property type="entry name" value="D-isomer_DH_CS"/>
</dbReference>
<dbReference type="PROSITE" id="PS00065">
    <property type="entry name" value="D_2_HYDROXYACID_DH_1"/>
    <property type="match status" value="1"/>
</dbReference>
<dbReference type="GO" id="GO:0051287">
    <property type="term" value="F:NAD binding"/>
    <property type="evidence" value="ECO:0007669"/>
    <property type="project" value="InterPro"/>
</dbReference>
<protein>
    <submittedName>
        <fullName evidence="8">Hydroxyacid dehydrogenase</fullName>
    </submittedName>
</protein>
<dbReference type="PANTHER" id="PTHR42789">
    <property type="entry name" value="D-ISOMER SPECIFIC 2-HYDROXYACID DEHYDROGENASE FAMILY PROTEIN (AFU_ORTHOLOGUE AFUA_6G10090)"/>
    <property type="match status" value="1"/>
</dbReference>
<dbReference type="InterPro" id="IPR036291">
    <property type="entry name" value="NAD(P)-bd_dom_sf"/>
</dbReference>
<evidence type="ECO:0000313" key="8">
    <source>
        <dbReference type="EMBL" id="HGQ17985.1"/>
    </source>
</evidence>
<dbReference type="Gene3D" id="3.40.50.720">
    <property type="entry name" value="NAD(P)-binding Rossmann-like Domain"/>
    <property type="match status" value="2"/>
</dbReference>
<proteinExistence type="inferred from homology"/>
<gene>
    <name evidence="8" type="ORF">ENU30_03245</name>
</gene>
<dbReference type="GO" id="GO:0016616">
    <property type="term" value="F:oxidoreductase activity, acting on the CH-OH group of donors, NAD or NADP as acceptor"/>
    <property type="evidence" value="ECO:0007669"/>
    <property type="project" value="InterPro"/>
</dbReference>
<accession>A0A7J3JPW8</accession>
<dbReference type="PROSITE" id="PS00671">
    <property type="entry name" value="D_2_HYDROXYACID_DH_3"/>
    <property type="match status" value="1"/>
</dbReference>
<dbReference type="InterPro" id="IPR050857">
    <property type="entry name" value="D-2-hydroxyacid_DH"/>
</dbReference>
<dbReference type="FunFam" id="3.40.50.720:FF:000203">
    <property type="entry name" value="D-3-phosphoglycerate dehydrogenase (SerA)"/>
    <property type="match status" value="1"/>
</dbReference>
<evidence type="ECO:0000259" key="6">
    <source>
        <dbReference type="Pfam" id="PF00389"/>
    </source>
</evidence>
<comment type="caution">
    <text evidence="8">The sequence shown here is derived from an EMBL/GenBank/DDBJ whole genome shotgun (WGS) entry which is preliminary data.</text>
</comment>
<dbReference type="CDD" id="cd12177">
    <property type="entry name" value="2-Hacid_dh_12"/>
    <property type="match status" value="1"/>
</dbReference>
<feature type="domain" description="D-isomer specific 2-hydroxyacid dehydrogenase NAD-binding" evidence="7">
    <location>
        <begin position="114"/>
        <end position="292"/>
    </location>
</feature>
<name>A0A7J3JPW8_9CREN</name>
<organism evidence="8">
    <name type="scientific">Ignisphaera aggregans</name>
    <dbReference type="NCBI Taxonomy" id="334771"/>
    <lineage>
        <taxon>Archaea</taxon>
        <taxon>Thermoproteota</taxon>
        <taxon>Thermoprotei</taxon>
        <taxon>Desulfurococcales</taxon>
        <taxon>Desulfurococcaceae</taxon>
        <taxon>Ignisphaera</taxon>
    </lineage>
</organism>
<evidence type="ECO:0000256" key="3">
    <source>
        <dbReference type="ARBA" id="ARBA00023002"/>
    </source>
</evidence>
<dbReference type="Pfam" id="PF02826">
    <property type="entry name" value="2-Hacid_dh_C"/>
    <property type="match status" value="1"/>
</dbReference>
<evidence type="ECO:0000256" key="4">
    <source>
        <dbReference type="ARBA" id="ARBA00023027"/>
    </source>
</evidence>
<keyword evidence="4" id="KW-0520">NAD</keyword>
<evidence type="ECO:0000256" key="5">
    <source>
        <dbReference type="RuleBase" id="RU003719"/>
    </source>
</evidence>
<dbReference type="AlphaFoldDB" id="A0A7J3JPW8"/>
<keyword evidence="3 5" id="KW-0560">Oxidoreductase</keyword>
<dbReference type="GO" id="GO:0008652">
    <property type="term" value="P:amino acid biosynthetic process"/>
    <property type="evidence" value="ECO:0007669"/>
    <property type="project" value="UniProtKB-KW"/>
</dbReference>
<dbReference type="SUPFAM" id="SSF52283">
    <property type="entry name" value="Formate/glycerate dehydrogenase catalytic domain-like"/>
    <property type="match status" value="1"/>
</dbReference>
<keyword evidence="2" id="KW-0028">Amino-acid biosynthesis</keyword>